<dbReference type="EMBL" id="QVLV01000002">
    <property type="protein sequence ID" value="RGE64241.1"/>
    <property type="molecule type" value="Genomic_DNA"/>
</dbReference>
<evidence type="ECO:0000256" key="1">
    <source>
        <dbReference type="SAM" id="MobiDB-lite"/>
    </source>
</evidence>
<keyword evidence="3" id="KW-1185">Reference proteome</keyword>
<feature type="compositionally biased region" description="Acidic residues" evidence="1">
    <location>
        <begin position="158"/>
        <end position="167"/>
    </location>
</feature>
<gene>
    <name evidence="2" type="ORF">DXC51_04000</name>
</gene>
<dbReference type="GeneID" id="97986070"/>
<dbReference type="Proteomes" id="UP000260812">
    <property type="component" value="Unassembled WGS sequence"/>
</dbReference>
<organism evidence="2 3">
    <name type="scientific">Eisenbergiella massiliensis</name>
    <dbReference type="NCBI Taxonomy" id="1720294"/>
    <lineage>
        <taxon>Bacteria</taxon>
        <taxon>Bacillati</taxon>
        <taxon>Bacillota</taxon>
        <taxon>Clostridia</taxon>
        <taxon>Lachnospirales</taxon>
        <taxon>Lachnospiraceae</taxon>
        <taxon>Eisenbergiella</taxon>
    </lineage>
</organism>
<comment type="caution">
    <text evidence="2">The sequence shown here is derived from an EMBL/GenBank/DDBJ whole genome shotgun (WGS) entry which is preliminary data.</text>
</comment>
<dbReference type="RefSeq" id="WP_117543779.1">
    <property type="nucleotide sequence ID" value="NZ_JBKUNB010000011.1"/>
</dbReference>
<reference evidence="2 3" key="1">
    <citation type="submission" date="2018-08" db="EMBL/GenBank/DDBJ databases">
        <title>A genome reference for cultivated species of the human gut microbiota.</title>
        <authorList>
            <person name="Zou Y."/>
            <person name="Xue W."/>
            <person name="Luo G."/>
        </authorList>
    </citation>
    <scope>NUCLEOTIDE SEQUENCE [LARGE SCALE GENOMIC DNA]</scope>
    <source>
        <strain evidence="2 3">TF05-5AC</strain>
    </source>
</reference>
<feature type="region of interest" description="Disordered" evidence="1">
    <location>
        <begin position="150"/>
        <end position="174"/>
    </location>
</feature>
<evidence type="ECO:0000313" key="3">
    <source>
        <dbReference type="Proteomes" id="UP000260812"/>
    </source>
</evidence>
<dbReference type="AlphaFoldDB" id="A0A3E3IB64"/>
<accession>A0A3E3IB64</accession>
<sequence>MNKKWNGRNIFHKCVLVLLVIALGDFLFTGRSSSDGGGGSSFSWKEALAGKAEESVLNVWLPSFAFADRSSTQGSWFLNMLGQQVPLFAYAGSQEDGGLQTESGSTYERILLLEGASEYTESEDGDALEVPETSEGRIQLDDKMTQLLQEENQTGRPEEEESAEQEETPVPSADQFGFIRAAGRSQEYNWSYYQDFDALIKEFYAVDATTQASPARLNLDSLLGKTMAITKNPDVPQILIYHTHSQEDFVDSVPGDSSTTIMGAGELLAQILQEEYGYNVIHHTGEYDVEARDYAYSNSLPAIEQVLAENPTIEVVIDLHRDEVLEGRKLVMDLNGKPTAKFMFFNGLSYTKAHGEIEYLQNPYIDDNLAFSFQMQVIANEYYPGLTRRIYLKGYRYNMHLRPRSLLIELGAQTNTVEEIRNACAPIAHILDLELSGKGLY</sequence>
<name>A0A3E3IB64_9FIRM</name>
<dbReference type="InterPro" id="IPR010897">
    <property type="entry name" value="Spore_II_P"/>
</dbReference>
<protein>
    <submittedName>
        <fullName evidence="2">Stage II sporulation protein P</fullName>
    </submittedName>
</protein>
<dbReference type="Pfam" id="PF07454">
    <property type="entry name" value="SpoIIP"/>
    <property type="match status" value="1"/>
</dbReference>
<evidence type="ECO:0000313" key="2">
    <source>
        <dbReference type="EMBL" id="RGE64241.1"/>
    </source>
</evidence>
<proteinExistence type="predicted"/>